<accession>A0A8J6P6Q2</accession>
<name>A0A8J6P6Q2_9BACT</name>
<keyword evidence="3 6" id="KW-0812">Transmembrane</keyword>
<comment type="subcellular location">
    <subcellularLocation>
        <location evidence="1">Cell membrane</location>
        <topology evidence="1">Multi-pass membrane protein</topology>
    </subcellularLocation>
</comment>
<keyword evidence="4 6" id="KW-1133">Transmembrane helix</keyword>
<comment type="caution">
    <text evidence="7">The sequence shown here is derived from an EMBL/GenBank/DDBJ whole genome shotgun (WGS) entry which is preliminary data.</text>
</comment>
<evidence type="ECO:0000313" key="8">
    <source>
        <dbReference type="Proteomes" id="UP000605201"/>
    </source>
</evidence>
<dbReference type="AlphaFoldDB" id="A0A8J6P6Q2"/>
<feature type="transmembrane region" description="Helical" evidence="6">
    <location>
        <begin position="12"/>
        <end position="31"/>
    </location>
</feature>
<sequence length="128" mass="14235">MEALRQTQKKYSSRAITTAIFAGFFLILIGQQAVGKGLILGTVFGIVNFVLMGETLPLRLGKSKGKTYLFSFGSIFFRYIIIAVPLVMAIKLEQYNLFSTMLGIFLIQFFILAEHVFGLISSARGKQV</sequence>
<feature type="transmembrane region" description="Helical" evidence="6">
    <location>
        <begin position="68"/>
        <end position="90"/>
    </location>
</feature>
<evidence type="ECO:0000256" key="1">
    <source>
        <dbReference type="ARBA" id="ARBA00004651"/>
    </source>
</evidence>
<feature type="transmembrane region" description="Helical" evidence="6">
    <location>
        <begin position="37"/>
        <end position="56"/>
    </location>
</feature>
<evidence type="ECO:0000313" key="7">
    <source>
        <dbReference type="EMBL" id="MBC8433275.1"/>
    </source>
</evidence>
<evidence type="ECO:0000256" key="4">
    <source>
        <dbReference type="ARBA" id="ARBA00022989"/>
    </source>
</evidence>
<keyword evidence="2" id="KW-1003">Cell membrane</keyword>
<dbReference type="EMBL" id="JACNIG010000287">
    <property type="protein sequence ID" value="MBC8433275.1"/>
    <property type="molecule type" value="Genomic_DNA"/>
</dbReference>
<protein>
    <submittedName>
        <fullName evidence="7">ATP synthase subunit I</fullName>
    </submittedName>
</protein>
<dbReference type="GO" id="GO:0005886">
    <property type="term" value="C:plasma membrane"/>
    <property type="evidence" value="ECO:0007669"/>
    <property type="project" value="UniProtKB-SubCell"/>
</dbReference>
<feature type="transmembrane region" description="Helical" evidence="6">
    <location>
        <begin position="96"/>
        <end position="120"/>
    </location>
</feature>
<keyword evidence="5 6" id="KW-0472">Membrane</keyword>
<evidence type="ECO:0000256" key="2">
    <source>
        <dbReference type="ARBA" id="ARBA00022475"/>
    </source>
</evidence>
<organism evidence="7 8">
    <name type="scientific">Candidatus Desulfatibia vada</name>
    <dbReference type="NCBI Taxonomy" id="2841696"/>
    <lineage>
        <taxon>Bacteria</taxon>
        <taxon>Pseudomonadati</taxon>
        <taxon>Thermodesulfobacteriota</taxon>
        <taxon>Desulfobacteria</taxon>
        <taxon>Desulfobacterales</taxon>
        <taxon>Desulfobacterales incertae sedis</taxon>
        <taxon>Candidatus Desulfatibia</taxon>
    </lineage>
</organism>
<evidence type="ECO:0000256" key="5">
    <source>
        <dbReference type="ARBA" id="ARBA00023136"/>
    </source>
</evidence>
<evidence type="ECO:0000256" key="6">
    <source>
        <dbReference type="SAM" id="Phobius"/>
    </source>
</evidence>
<proteinExistence type="predicted"/>
<reference evidence="7 8" key="1">
    <citation type="submission" date="2020-08" db="EMBL/GenBank/DDBJ databases">
        <title>Bridging the membrane lipid divide: bacteria of the FCB group superphylum have the potential to synthesize archaeal ether lipids.</title>
        <authorList>
            <person name="Villanueva L."/>
            <person name="Von Meijenfeldt F.A.B."/>
            <person name="Westbye A.B."/>
            <person name="Yadav S."/>
            <person name="Hopmans E.C."/>
            <person name="Dutilh B.E."/>
            <person name="Sinninghe Damste J.S."/>
        </authorList>
    </citation>
    <scope>NUCLEOTIDE SEQUENCE [LARGE SCALE GENOMIC DNA]</scope>
    <source>
        <strain evidence="7">NIOZ-UU17</strain>
    </source>
</reference>
<dbReference type="InterPro" id="IPR005598">
    <property type="entry name" value="ATP_synth_I"/>
</dbReference>
<evidence type="ECO:0000256" key="3">
    <source>
        <dbReference type="ARBA" id="ARBA00022692"/>
    </source>
</evidence>
<dbReference type="Proteomes" id="UP000605201">
    <property type="component" value="Unassembled WGS sequence"/>
</dbReference>
<gene>
    <name evidence="7" type="ORF">H8D96_15300</name>
</gene>
<dbReference type="Pfam" id="PF03899">
    <property type="entry name" value="ATP-synt_I"/>
    <property type="match status" value="1"/>
</dbReference>